<dbReference type="EMBL" id="CP069044">
    <property type="protein sequence ID" value="QRD07235.1"/>
    <property type="molecule type" value="Genomic_DNA"/>
</dbReference>
<accession>A0A7U2ICP7</accession>
<dbReference type="Proteomes" id="UP000663193">
    <property type="component" value="Chromosome 22"/>
</dbReference>
<gene>
    <name evidence="1" type="ORF">JI435_424110</name>
</gene>
<name>A0A7U2ICP7_PHANO</name>
<keyword evidence="2" id="KW-1185">Reference proteome</keyword>
<protein>
    <submittedName>
        <fullName evidence="1">Uncharacterized protein</fullName>
    </submittedName>
</protein>
<dbReference type="AlphaFoldDB" id="A0A7U2ICP7"/>
<reference evidence="2" key="1">
    <citation type="journal article" date="2021" name="BMC Genomics">
        <title>Chromosome-level genome assembly and manually-curated proteome of model necrotroph Parastagonospora nodorum Sn15 reveals a genome-wide trove of candidate effector homologs, and redundancy of virulence-related functions within an accessory chromosome.</title>
        <authorList>
            <person name="Bertazzoni S."/>
            <person name="Jones D.A.B."/>
            <person name="Phan H.T."/>
            <person name="Tan K.-C."/>
            <person name="Hane J.K."/>
        </authorList>
    </citation>
    <scope>NUCLEOTIDE SEQUENCE [LARGE SCALE GENOMIC DNA]</scope>
    <source>
        <strain evidence="2">SN15 / ATCC MYA-4574 / FGSC 10173)</strain>
    </source>
</reference>
<sequence>MQHPRKTSKALTLTRALQTCSYCTSYIGSEPHEGIRQPCNTLYLGSLSAALPQQTLKDFRPYGTSRSISTAMEKQLLQWA</sequence>
<organism evidence="1 2">
    <name type="scientific">Phaeosphaeria nodorum (strain SN15 / ATCC MYA-4574 / FGSC 10173)</name>
    <name type="common">Glume blotch fungus</name>
    <name type="synonym">Parastagonospora nodorum</name>
    <dbReference type="NCBI Taxonomy" id="321614"/>
    <lineage>
        <taxon>Eukaryota</taxon>
        <taxon>Fungi</taxon>
        <taxon>Dikarya</taxon>
        <taxon>Ascomycota</taxon>
        <taxon>Pezizomycotina</taxon>
        <taxon>Dothideomycetes</taxon>
        <taxon>Pleosporomycetidae</taxon>
        <taxon>Pleosporales</taxon>
        <taxon>Pleosporineae</taxon>
        <taxon>Phaeosphaeriaceae</taxon>
        <taxon>Parastagonospora</taxon>
    </lineage>
</organism>
<dbReference type="VEuPathDB" id="FungiDB:JI435_424110"/>
<evidence type="ECO:0000313" key="2">
    <source>
        <dbReference type="Proteomes" id="UP000663193"/>
    </source>
</evidence>
<proteinExistence type="predicted"/>
<evidence type="ECO:0000313" key="1">
    <source>
        <dbReference type="EMBL" id="QRD07235.1"/>
    </source>
</evidence>